<comment type="caution">
    <text evidence="8">The sequence shown here is derived from an EMBL/GenBank/DDBJ whole genome shotgun (WGS) entry which is preliminary data.</text>
</comment>
<dbReference type="Proteomes" id="UP001443914">
    <property type="component" value="Unassembled WGS sequence"/>
</dbReference>
<dbReference type="GO" id="GO:0008270">
    <property type="term" value="F:zinc ion binding"/>
    <property type="evidence" value="ECO:0007669"/>
    <property type="project" value="UniProtKB-KW"/>
</dbReference>
<keyword evidence="2 4" id="KW-0863">Zinc-finger</keyword>
<accession>A0AAW1I3T1</accession>
<feature type="domain" description="GRF-type" evidence="7">
    <location>
        <begin position="17"/>
        <end position="62"/>
    </location>
</feature>
<dbReference type="EMBL" id="JBDFQZ010000010">
    <property type="protein sequence ID" value="KAK9683223.1"/>
    <property type="molecule type" value="Genomic_DNA"/>
</dbReference>
<dbReference type="InterPro" id="IPR010666">
    <property type="entry name" value="Znf_GRF"/>
</dbReference>
<evidence type="ECO:0000256" key="6">
    <source>
        <dbReference type="SAM" id="Phobius"/>
    </source>
</evidence>
<dbReference type="PROSITE" id="PS51999">
    <property type="entry name" value="ZF_GRF"/>
    <property type="match status" value="1"/>
</dbReference>
<evidence type="ECO:0000256" key="1">
    <source>
        <dbReference type="ARBA" id="ARBA00022723"/>
    </source>
</evidence>
<reference evidence="8" key="1">
    <citation type="submission" date="2024-03" db="EMBL/GenBank/DDBJ databases">
        <title>WGS assembly of Saponaria officinalis var. Norfolk2.</title>
        <authorList>
            <person name="Jenkins J."/>
            <person name="Shu S."/>
            <person name="Grimwood J."/>
            <person name="Barry K."/>
            <person name="Goodstein D."/>
            <person name="Schmutz J."/>
            <person name="Leebens-Mack J."/>
            <person name="Osbourn A."/>
        </authorList>
    </citation>
    <scope>NUCLEOTIDE SEQUENCE [LARGE SCALE GENOMIC DNA]</scope>
    <source>
        <strain evidence="8">JIC</strain>
    </source>
</reference>
<evidence type="ECO:0000256" key="4">
    <source>
        <dbReference type="PROSITE-ProRule" id="PRU01343"/>
    </source>
</evidence>
<keyword evidence="6" id="KW-1133">Transmembrane helix</keyword>
<organism evidence="8 9">
    <name type="scientific">Saponaria officinalis</name>
    <name type="common">Common soapwort</name>
    <name type="synonym">Lychnis saponaria</name>
    <dbReference type="NCBI Taxonomy" id="3572"/>
    <lineage>
        <taxon>Eukaryota</taxon>
        <taxon>Viridiplantae</taxon>
        <taxon>Streptophyta</taxon>
        <taxon>Embryophyta</taxon>
        <taxon>Tracheophyta</taxon>
        <taxon>Spermatophyta</taxon>
        <taxon>Magnoliopsida</taxon>
        <taxon>eudicotyledons</taxon>
        <taxon>Gunneridae</taxon>
        <taxon>Pentapetalae</taxon>
        <taxon>Caryophyllales</taxon>
        <taxon>Caryophyllaceae</taxon>
        <taxon>Caryophylleae</taxon>
        <taxon>Saponaria</taxon>
    </lineage>
</organism>
<evidence type="ECO:0000256" key="5">
    <source>
        <dbReference type="SAM" id="Coils"/>
    </source>
</evidence>
<evidence type="ECO:0000256" key="2">
    <source>
        <dbReference type="ARBA" id="ARBA00022771"/>
    </source>
</evidence>
<keyword evidence="6" id="KW-0472">Membrane</keyword>
<gene>
    <name evidence="8" type="ORF">RND81_10G124600</name>
</gene>
<feature type="transmembrane region" description="Helical" evidence="6">
    <location>
        <begin position="130"/>
        <end position="147"/>
    </location>
</feature>
<evidence type="ECO:0000259" key="7">
    <source>
        <dbReference type="PROSITE" id="PS51999"/>
    </source>
</evidence>
<protein>
    <recommendedName>
        <fullName evidence="7">GRF-type domain-containing protein</fullName>
    </recommendedName>
</protein>
<keyword evidence="6" id="KW-0812">Transmembrane</keyword>
<keyword evidence="9" id="KW-1185">Reference proteome</keyword>
<name>A0AAW1I3T1_SAPOF</name>
<evidence type="ECO:0000313" key="8">
    <source>
        <dbReference type="EMBL" id="KAK9683223.1"/>
    </source>
</evidence>
<feature type="coiled-coil region" evidence="5">
    <location>
        <begin position="71"/>
        <end position="126"/>
    </location>
</feature>
<dbReference type="PANTHER" id="PTHR33248">
    <property type="entry name" value="ZINC ION-BINDING PROTEIN"/>
    <property type="match status" value="1"/>
</dbReference>
<dbReference type="Pfam" id="PF06839">
    <property type="entry name" value="Zn_ribbon_GRF"/>
    <property type="match status" value="1"/>
</dbReference>
<evidence type="ECO:0000313" key="9">
    <source>
        <dbReference type="Proteomes" id="UP001443914"/>
    </source>
</evidence>
<proteinExistence type="predicted"/>
<evidence type="ECO:0000256" key="3">
    <source>
        <dbReference type="ARBA" id="ARBA00022833"/>
    </source>
</evidence>
<keyword evidence="3" id="KW-0862">Zinc</keyword>
<dbReference type="AlphaFoldDB" id="A0AAW1I3T1"/>
<keyword evidence="1" id="KW-0479">Metal-binding</keyword>
<keyword evidence="5" id="KW-0175">Coiled coil</keyword>
<sequence length="148" mass="17185">MSLSNGSSSSTNERLKCHCGIRAAIKTAWTVNNPGRRFVSCKFYNPKTSMRGCRFFKWVDEDNTEWQRKLVNEMLNENMRLKNEVNRQQQLLDEGVIVKKSANFGEEKLQSKCEDLIIELKLLKRKVRDMKIILVLILVVVVFYGKLG</sequence>